<name>W9RBD3_9ROSA</name>
<proteinExistence type="predicted"/>
<evidence type="ECO:0000313" key="2">
    <source>
        <dbReference type="Proteomes" id="UP000030645"/>
    </source>
</evidence>
<protein>
    <submittedName>
        <fullName evidence="1">Uncharacterized protein</fullName>
    </submittedName>
</protein>
<gene>
    <name evidence="1" type="ORF">L484_020095</name>
</gene>
<accession>W9RBD3</accession>
<sequence>MSMTQLPIWLQNTSRYYRPQAQQIKVKHNGFLLLLLSWTKGSTDASVGSNGSKLIHINIVIFTSTKRIITPRPHVAEDEAIRFELYMAIFTGFKYAVIISDSSVAVKAIRLHQMTAPGLYGTSK</sequence>
<dbReference type="Proteomes" id="UP000030645">
    <property type="component" value="Unassembled WGS sequence"/>
</dbReference>
<dbReference type="EMBL" id="KE344827">
    <property type="protein sequence ID" value="EXB80837.1"/>
    <property type="molecule type" value="Genomic_DNA"/>
</dbReference>
<organism evidence="1 2">
    <name type="scientific">Morus notabilis</name>
    <dbReference type="NCBI Taxonomy" id="981085"/>
    <lineage>
        <taxon>Eukaryota</taxon>
        <taxon>Viridiplantae</taxon>
        <taxon>Streptophyta</taxon>
        <taxon>Embryophyta</taxon>
        <taxon>Tracheophyta</taxon>
        <taxon>Spermatophyta</taxon>
        <taxon>Magnoliopsida</taxon>
        <taxon>eudicotyledons</taxon>
        <taxon>Gunneridae</taxon>
        <taxon>Pentapetalae</taxon>
        <taxon>rosids</taxon>
        <taxon>fabids</taxon>
        <taxon>Rosales</taxon>
        <taxon>Moraceae</taxon>
        <taxon>Moreae</taxon>
        <taxon>Morus</taxon>
    </lineage>
</organism>
<keyword evidence="2" id="KW-1185">Reference proteome</keyword>
<evidence type="ECO:0000313" key="1">
    <source>
        <dbReference type="EMBL" id="EXB80837.1"/>
    </source>
</evidence>
<reference evidence="2" key="1">
    <citation type="submission" date="2013-01" db="EMBL/GenBank/DDBJ databases">
        <title>Draft Genome Sequence of a Mulberry Tree, Morus notabilis C.K. Schneid.</title>
        <authorList>
            <person name="He N."/>
            <person name="Zhao S."/>
        </authorList>
    </citation>
    <scope>NUCLEOTIDE SEQUENCE</scope>
</reference>
<dbReference type="AlphaFoldDB" id="W9RBD3"/>